<feature type="region of interest" description="Disordered" evidence="1">
    <location>
        <begin position="1"/>
        <end position="23"/>
    </location>
</feature>
<keyword evidence="5" id="KW-1185">Reference proteome</keyword>
<evidence type="ECO:0000256" key="2">
    <source>
        <dbReference type="SAM" id="Phobius"/>
    </source>
</evidence>
<dbReference type="Proteomes" id="UP001551482">
    <property type="component" value="Unassembled WGS sequence"/>
</dbReference>
<feature type="domain" description="DUF2510" evidence="3">
    <location>
        <begin position="9"/>
        <end position="34"/>
    </location>
</feature>
<dbReference type="RefSeq" id="WP_358353590.1">
    <property type="nucleotide sequence ID" value="NZ_JBEZFP010000030.1"/>
</dbReference>
<feature type="region of interest" description="Disordered" evidence="1">
    <location>
        <begin position="36"/>
        <end position="71"/>
    </location>
</feature>
<feature type="transmembrane region" description="Helical" evidence="2">
    <location>
        <begin position="118"/>
        <end position="139"/>
    </location>
</feature>
<sequence length="356" mass="37164">MVTENRPSGWYKDPSGQPNTLRWWNGSSWTDDFRLQSDFLGSSNTGDEAQSNAQNSAAQAPPAGPQPPYTVHDEVAAQPTVAASASVQPPWPGADRPIPQPIASVQFEAVEPDRRKRFVIMAVVAAVLAVGTGLGGYFLGQGDDDKATTTAGPSPTTSATVAAPADVTSPDGFAGSALAGGKPIPGAQAITGPKEIAKFSVPAGWTPQVNPKATSEESRFVLAPYECTGRAANTCTRGTVVHNLRLLSGGWSDLKSLTLGMGGELLAVQGGTPEVAAKPLKQQAITFQGNDAYLALWDLPNLVGKTAPSSYCGVLSVRIGTTEEVAVFQMCLDRTAEAPAVSLMDEIANSIQMQKK</sequence>
<dbReference type="EMBL" id="JBEZFP010000030">
    <property type="protein sequence ID" value="MEU8134702.1"/>
    <property type="molecule type" value="Genomic_DNA"/>
</dbReference>
<keyword evidence="2" id="KW-1133">Transmembrane helix</keyword>
<keyword evidence="2" id="KW-0812">Transmembrane</keyword>
<reference evidence="4 5" key="1">
    <citation type="submission" date="2024-06" db="EMBL/GenBank/DDBJ databases">
        <title>The Natural Products Discovery Center: Release of the First 8490 Sequenced Strains for Exploring Actinobacteria Biosynthetic Diversity.</title>
        <authorList>
            <person name="Kalkreuter E."/>
            <person name="Kautsar S.A."/>
            <person name="Yang D."/>
            <person name="Bader C.D."/>
            <person name="Teijaro C.N."/>
            <person name="Fluegel L."/>
            <person name="Davis C.M."/>
            <person name="Simpson J.R."/>
            <person name="Lauterbach L."/>
            <person name="Steele A.D."/>
            <person name="Gui C."/>
            <person name="Meng S."/>
            <person name="Li G."/>
            <person name="Viehrig K."/>
            <person name="Ye F."/>
            <person name="Su P."/>
            <person name="Kiefer A.F."/>
            <person name="Nichols A."/>
            <person name="Cepeda A.J."/>
            <person name="Yan W."/>
            <person name="Fan B."/>
            <person name="Jiang Y."/>
            <person name="Adhikari A."/>
            <person name="Zheng C.-J."/>
            <person name="Schuster L."/>
            <person name="Cowan T.M."/>
            <person name="Smanski M.J."/>
            <person name="Chevrette M.G."/>
            <person name="De Carvalho L.P.S."/>
            <person name="Shen B."/>
        </authorList>
    </citation>
    <scope>NUCLEOTIDE SEQUENCE [LARGE SCALE GENOMIC DNA]</scope>
    <source>
        <strain evidence="4 5">NPDC048946</strain>
    </source>
</reference>
<feature type="compositionally biased region" description="Low complexity" evidence="1">
    <location>
        <begin position="49"/>
        <end position="61"/>
    </location>
</feature>
<name>A0ABV3DG16_9ACTN</name>
<dbReference type="Pfam" id="PF10708">
    <property type="entry name" value="DUF2510"/>
    <property type="match status" value="1"/>
</dbReference>
<evidence type="ECO:0000313" key="5">
    <source>
        <dbReference type="Proteomes" id="UP001551482"/>
    </source>
</evidence>
<comment type="caution">
    <text evidence="4">The sequence shown here is derived from an EMBL/GenBank/DDBJ whole genome shotgun (WGS) entry which is preliminary data.</text>
</comment>
<protein>
    <submittedName>
        <fullName evidence="4">DUF2510 domain-containing protein</fullName>
    </submittedName>
</protein>
<evidence type="ECO:0000256" key="1">
    <source>
        <dbReference type="SAM" id="MobiDB-lite"/>
    </source>
</evidence>
<keyword evidence="2" id="KW-0472">Membrane</keyword>
<evidence type="ECO:0000313" key="4">
    <source>
        <dbReference type="EMBL" id="MEU8134702.1"/>
    </source>
</evidence>
<proteinExistence type="predicted"/>
<evidence type="ECO:0000259" key="3">
    <source>
        <dbReference type="Pfam" id="PF10708"/>
    </source>
</evidence>
<accession>A0ABV3DG16</accession>
<gene>
    <name evidence="4" type="ORF">AB0C36_14450</name>
</gene>
<dbReference type="InterPro" id="IPR018929">
    <property type="entry name" value="DUF2510"/>
</dbReference>
<feature type="compositionally biased region" description="Polar residues" evidence="1">
    <location>
        <begin position="39"/>
        <end position="48"/>
    </location>
</feature>
<organism evidence="4 5">
    <name type="scientific">Streptodolium elevatio</name>
    <dbReference type="NCBI Taxonomy" id="3157996"/>
    <lineage>
        <taxon>Bacteria</taxon>
        <taxon>Bacillati</taxon>
        <taxon>Actinomycetota</taxon>
        <taxon>Actinomycetes</taxon>
        <taxon>Kitasatosporales</taxon>
        <taxon>Streptomycetaceae</taxon>
        <taxon>Streptodolium</taxon>
    </lineage>
</organism>